<dbReference type="Gene3D" id="3.80.10.10">
    <property type="entry name" value="Ribonuclease Inhibitor"/>
    <property type="match status" value="1"/>
</dbReference>
<dbReference type="InterPro" id="IPR032675">
    <property type="entry name" value="LRR_dom_sf"/>
</dbReference>
<comment type="caution">
    <text evidence="1">The sequence shown here is derived from an EMBL/GenBank/DDBJ whole genome shotgun (WGS) entry which is preliminary data.</text>
</comment>
<protein>
    <recommendedName>
        <fullName evidence="3">F-box domain-containing protein</fullName>
    </recommendedName>
</protein>
<dbReference type="Proteomes" id="UP001556367">
    <property type="component" value="Unassembled WGS sequence"/>
</dbReference>
<accession>A0ABR3J3J1</accession>
<evidence type="ECO:0000313" key="1">
    <source>
        <dbReference type="EMBL" id="KAL0950025.1"/>
    </source>
</evidence>
<evidence type="ECO:0008006" key="3">
    <source>
        <dbReference type="Google" id="ProtNLM"/>
    </source>
</evidence>
<gene>
    <name evidence="1" type="ORF">HGRIS_010033</name>
</gene>
<evidence type="ECO:0000313" key="2">
    <source>
        <dbReference type="Proteomes" id="UP001556367"/>
    </source>
</evidence>
<dbReference type="EMBL" id="JASNQZ010000012">
    <property type="protein sequence ID" value="KAL0950025.1"/>
    <property type="molecule type" value="Genomic_DNA"/>
</dbReference>
<keyword evidence="2" id="KW-1185">Reference proteome</keyword>
<name>A0ABR3J3J1_9AGAR</name>
<sequence>MSPRLPIEIWRQIFGFALDDIPDIDVVPAHQPFPTIHPGLVATPTHLSTAYSICLVSRDWHQIGAELLYHTVVVQHEHAEDILKALRRPNINGRSLGACVMELFFTFEPAIYLLDILARCRNIRYLRVSNSMATVNTNDRLDLDFNFLERIDWMGTPSNAFYSVVLRSPNLRHLFMGPSMHSLFEGVHVDRTASPVLCPSLQIFQSYNFPNQLSSSVVRPGDFPSVSHVIMSAITLNAVLRPDPLILQQLGPQISILELYSPHHTVITSMEDIATLLPNLQELRFTVCKQSFAVTDTLRSTIRTLQVRIPPKAFVSHGPPLEGFAFIEEALVQCLDSFCSTVNFPHLSEVVLHDEEDHLSSSQRIPSLMTLRPSFKLKRSDGRLLYGGPD</sequence>
<proteinExistence type="predicted"/>
<organism evidence="1 2">
    <name type="scientific">Hohenbuehelia grisea</name>
    <dbReference type="NCBI Taxonomy" id="104357"/>
    <lineage>
        <taxon>Eukaryota</taxon>
        <taxon>Fungi</taxon>
        <taxon>Dikarya</taxon>
        <taxon>Basidiomycota</taxon>
        <taxon>Agaricomycotina</taxon>
        <taxon>Agaricomycetes</taxon>
        <taxon>Agaricomycetidae</taxon>
        <taxon>Agaricales</taxon>
        <taxon>Pleurotineae</taxon>
        <taxon>Pleurotaceae</taxon>
        <taxon>Hohenbuehelia</taxon>
    </lineage>
</organism>
<reference evidence="2" key="1">
    <citation type="submission" date="2024-06" db="EMBL/GenBank/DDBJ databases">
        <title>Multi-omics analyses provide insights into the biosynthesis of the anticancer antibiotic pleurotin in Hohenbuehelia grisea.</title>
        <authorList>
            <person name="Weaver J.A."/>
            <person name="Alberti F."/>
        </authorList>
    </citation>
    <scope>NUCLEOTIDE SEQUENCE [LARGE SCALE GENOMIC DNA]</scope>
    <source>
        <strain evidence="2">T-177</strain>
    </source>
</reference>